<dbReference type="InterPro" id="IPR016187">
    <property type="entry name" value="CTDL_fold"/>
</dbReference>
<dbReference type="InterPro" id="IPR042095">
    <property type="entry name" value="SUMF_sf"/>
</dbReference>
<dbReference type="PANTHER" id="PTHR46844:SF1">
    <property type="entry name" value="SLR5058 PROTEIN"/>
    <property type="match status" value="1"/>
</dbReference>
<dbReference type="AlphaFoldDB" id="A0A370DSK6"/>
<evidence type="ECO:0000313" key="2">
    <source>
        <dbReference type="EMBL" id="RDH87531.1"/>
    </source>
</evidence>
<organism evidence="2 3">
    <name type="scientific">endosymbiont of Escarpia spicata</name>
    <dbReference type="NCBI Taxonomy" id="2200908"/>
    <lineage>
        <taxon>Bacteria</taxon>
        <taxon>Pseudomonadati</taxon>
        <taxon>Pseudomonadota</taxon>
        <taxon>Gammaproteobacteria</taxon>
        <taxon>sulfur-oxidizing symbionts</taxon>
    </lineage>
</organism>
<name>A0A370DSK6_9GAMM</name>
<dbReference type="Proteomes" id="UP000254771">
    <property type="component" value="Unassembled WGS sequence"/>
</dbReference>
<keyword evidence="3" id="KW-1185">Reference proteome</keyword>
<dbReference type="EMBL" id="QFXE01000005">
    <property type="protein sequence ID" value="RDH87531.1"/>
    <property type="molecule type" value="Genomic_DNA"/>
</dbReference>
<gene>
    <name evidence="2" type="ORF">DIZ78_02875</name>
</gene>
<accession>A0A370DSK6</accession>
<feature type="domain" description="Sulfatase-modifying factor enzyme-like" evidence="1">
    <location>
        <begin position="452"/>
        <end position="518"/>
    </location>
</feature>
<dbReference type="InterPro" id="IPR027417">
    <property type="entry name" value="P-loop_NTPase"/>
</dbReference>
<dbReference type="Gene3D" id="3.90.1580.10">
    <property type="entry name" value="paralog of FGE (formylglycine-generating enzyme)"/>
    <property type="match status" value="1"/>
</dbReference>
<dbReference type="Gene3D" id="3.40.50.300">
    <property type="entry name" value="P-loop containing nucleotide triphosphate hydrolases"/>
    <property type="match status" value="1"/>
</dbReference>
<dbReference type="PANTHER" id="PTHR46844">
    <property type="entry name" value="SLR5058 PROTEIN"/>
    <property type="match status" value="1"/>
</dbReference>
<sequence length="518" mass="58739">MTCRKDNGDWTRAQLETALCDWLDKKKPDGLTSALFLEHLKRGNCLLIIDGFDEVPPSRKYDGHIEYPRAALLSGLKKALPHWIETGNRILLTSRPYGLSPGERQGLGLAESELSSLTGDLQRLFVQRWFHAADREKGTMKAEGLLQQLDARPDLNEFRTNPMLLTALCVKYDEGSRLPKDIHDLYSAVINQVLHNRYLDRAHEVAKVRRRLGVIAWEMHSGDLAGKQRSVPDAEIHEEEIEGVLIDYARSKPHDEGGEDEAADKREDLLSRSGLLLPTENNQAEFYHLSFQDFLAAERFVRSGQSVENLVASHAGTSQWRQTLLFLFARLTSREDLDTALERFSVLGDYLDRDSMGQNPRPAILLGDCLEIAQARGEIGEWSRIYRQACYAALEVVENPGHREALFRALGAAGLDDRPGVGLDENDLPDIDWQEITPGEVVLDDDDSTFPVDSFYLARYPVTNAQFQAFIDDDKGYKNPEWWADLEVEPDKPLSSRWKEDNHPRETVSWYEAMAFCA</sequence>
<comment type="caution">
    <text evidence="2">The sequence shown here is derived from an EMBL/GenBank/DDBJ whole genome shotgun (WGS) entry which is preliminary data.</text>
</comment>
<dbReference type="Pfam" id="PF03781">
    <property type="entry name" value="FGE-sulfatase"/>
    <property type="match status" value="1"/>
</dbReference>
<evidence type="ECO:0000259" key="1">
    <source>
        <dbReference type="Pfam" id="PF03781"/>
    </source>
</evidence>
<dbReference type="SUPFAM" id="SSF56436">
    <property type="entry name" value="C-type lectin-like"/>
    <property type="match status" value="1"/>
</dbReference>
<proteinExistence type="predicted"/>
<protein>
    <recommendedName>
        <fullName evidence="1">Sulfatase-modifying factor enzyme-like domain-containing protein</fullName>
    </recommendedName>
</protein>
<reference evidence="2 3" key="1">
    <citation type="journal article" date="2018" name="ISME J.">
        <title>Endosymbiont genomes yield clues of tubeworm success.</title>
        <authorList>
            <person name="Li Y."/>
            <person name="Liles M.R."/>
            <person name="Halanych K.M."/>
        </authorList>
    </citation>
    <scope>NUCLEOTIDE SEQUENCE [LARGE SCALE GENOMIC DNA]</scope>
    <source>
        <strain evidence="2">A1462</strain>
    </source>
</reference>
<evidence type="ECO:0000313" key="3">
    <source>
        <dbReference type="Proteomes" id="UP000254771"/>
    </source>
</evidence>
<dbReference type="InterPro" id="IPR005532">
    <property type="entry name" value="SUMF_dom"/>
</dbReference>